<name>A0A4P1QXE0_LUPAN</name>
<sequence>MAIKRKKTTGTSEKSKKMKMIQKTSPPPSPEPESPIRAIVCLKQIGDMKRFEDTEDCFILGFDPTEAVVTSKLSLDKNQPLSDDVAIIYEKGQCYCYVCEKVAPCSYWTLAQHCNAENVDYWKNQRKIVRKQIPLAAATRCP</sequence>
<feature type="region of interest" description="Disordered" evidence="1">
    <location>
        <begin position="1"/>
        <end position="35"/>
    </location>
</feature>
<proteinExistence type="predicted"/>
<reference evidence="2 3" key="1">
    <citation type="journal article" date="2017" name="Plant Biotechnol. J.">
        <title>A comprehensive draft genome sequence for lupin (Lupinus angustifolius), an emerging health food: insights into plant-microbe interactions and legume evolution.</title>
        <authorList>
            <person name="Hane J.K."/>
            <person name="Ming Y."/>
            <person name="Kamphuis L.G."/>
            <person name="Nelson M.N."/>
            <person name="Garg G."/>
            <person name="Atkins C.A."/>
            <person name="Bayer P.E."/>
            <person name="Bravo A."/>
            <person name="Bringans S."/>
            <person name="Cannon S."/>
            <person name="Edwards D."/>
            <person name="Foley R."/>
            <person name="Gao L.L."/>
            <person name="Harrison M.J."/>
            <person name="Huang W."/>
            <person name="Hurgobin B."/>
            <person name="Li S."/>
            <person name="Liu C.W."/>
            <person name="McGrath A."/>
            <person name="Morahan G."/>
            <person name="Murray J."/>
            <person name="Weller J."/>
            <person name="Jian J."/>
            <person name="Singh K.B."/>
        </authorList>
    </citation>
    <scope>NUCLEOTIDE SEQUENCE [LARGE SCALE GENOMIC DNA]</scope>
    <source>
        <strain evidence="3">cv. Tanjil</strain>
        <tissue evidence="2">Whole plant</tissue>
    </source>
</reference>
<keyword evidence="3" id="KW-1185">Reference proteome</keyword>
<evidence type="ECO:0000313" key="3">
    <source>
        <dbReference type="Proteomes" id="UP000188354"/>
    </source>
</evidence>
<dbReference type="Proteomes" id="UP000188354">
    <property type="component" value="Chromosome LG15"/>
</dbReference>
<dbReference type="AlphaFoldDB" id="A0A4P1QXE0"/>
<dbReference type="InterPro" id="IPR053234">
    <property type="entry name" value="RPM1_Interactor"/>
</dbReference>
<gene>
    <name evidence="2" type="ORF">TanjilG_00492</name>
</gene>
<protein>
    <submittedName>
        <fullName evidence="2">Uncharacterized protein</fullName>
    </submittedName>
</protein>
<organism evidence="2 3">
    <name type="scientific">Lupinus angustifolius</name>
    <name type="common">Narrow-leaved blue lupine</name>
    <dbReference type="NCBI Taxonomy" id="3871"/>
    <lineage>
        <taxon>Eukaryota</taxon>
        <taxon>Viridiplantae</taxon>
        <taxon>Streptophyta</taxon>
        <taxon>Embryophyta</taxon>
        <taxon>Tracheophyta</taxon>
        <taxon>Spermatophyta</taxon>
        <taxon>Magnoliopsida</taxon>
        <taxon>eudicotyledons</taxon>
        <taxon>Gunneridae</taxon>
        <taxon>Pentapetalae</taxon>
        <taxon>rosids</taxon>
        <taxon>fabids</taxon>
        <taxon>Fabales</taxon>
        <taxon>Fabaceae</taxon>
        <taxon>Papilionoideae</taxon>
        <taxon>50 kb inversion clade</taxon>
        <taxon>genistoids sensu lato</taxon>
        <taxon>core genistoids</taxon>
        <taxon>Genisteae</taxon>
        <taxon>Lupinus</taxon>
    </lineage>
</organism>
<dbReference type="Gramene" id="OIV96910">
    <property type="protein sequence ID" value="OIV96910"/>
    <property type="gene ID" value="TanjilG_00492"/>
</dbReference>
<evidence type="ECO:0000313" key="2">
    <source>
        <dbReference type="EMBL" id="OIV96910.1"/>
    </source>
</evidence>
<dbReference type="EMBL" id="CM007375">
    <property type="protein sequence ID" value="OIV96910.1"/>
    <property type="molecule type" value="Genomic_DNA"/>
</dbReference>
<dbReference type="PANTHER" id="PTHR33443">
    <property type="entry name" value="ZGC:112980"/>
    <property type="match status" value="1"/>
</dbReference>
<evidence type="ECO:0000256" key="1">
    <source>
        <dbReference type="SAM" id="MobiDB-lite"/>
    </source>
</evidence>
<accession>A0A4P1QXE0</accession>
<dbReference type="STRING" id="3871.A0A4P1QXE0"/>
<dbReference type="PANTHER" id="PTHR33443:SF30">
    <property type="entry name" value="SARCOSINE DEHYDROGENASE-2C PROTEIN"/>
    <property type="match status" value="1"/>
</dbReference>